<comment type="caution">
    <text evidence="2">The sequence shown here is derived from an EMBL/GenBank/DDBJ whole genome shotgun (WGS) entry which is preliminary data.</text>
</comment>
<evidence type="ECO:0000313" key="2">
    <source>
        <dbReference type="EMBL" id="MEE6261060.1"/>
    </source>
</evidence>
<dbReference type="EMBL" id="JAZGQK010000017">
    <property type="protein sequence ID" value="MEE6261060.1"/>
    <property type="molecule type" value="Genomic_DNA"/>
</dbReference>
<protein>
    <submittedName>
        <fullName evidence="2">Uncharacterized protein</fullName>
    </submittedName>
</protein>
<gene>
    <name evidence="2" type="ORF">V1633_21495</name>
</gene>
<dbReference type="RefSeq" id="WP_331216160.1">
    <property type="nucleotide sequence ID" value="NZ_JAZGQK010000017.1"/>
</dbReference>
<accession>A0ABU7RX12</accession>
<feature type="region of interest" description="Disordered" evidence="1">
    <location>
        <begin position="56"/>
        <end position="84"/>
    </location>
</feature>
<dbReference type="Proteomes" id="UP001332243">
    <property type="component" value="Unassembled WGS sequence"/>
</dbReference>
<sequence>MGATRQPGRAVLLLAVVATVGLTGSSCGEGADARPTITTDQAAQRVEQLLRETYGQLPPGAELRPHGDLGTLPCDDPTDGGPAGRVFVEQQYEVTSPLDWPADQALPGLAEHWQRQGYRVIDDQRDRSDPRLAVEHPEDGFRVSVNVYHRAPGSLDVYLIGSSPCVWPQGTPDPQ</sequence>
<proteinExistence type="predicted"/>
<reference evidence="2 3" key="1">
    <citation type="submission" date="2024-01" db="EMBL/GenBank/DDBJ databases">
        <title>Genome insights into Plantactinospora sonchi sp. nov.</title>
        <authorList>
            <person name="Wang L."/>
        </authorList>
    </citation>
    <scope>NUCLEOTIDE SEQUENCE [LARGE SCALE GENOMIC DNA]</scope>
    <source>
        <strain evidence="2 3">NEAU-QY2</strain>
    </source>
</reference>
<evidence type="ECO:0000256" key="1">
    <source>
        <dbReference type="SAM" id="MobiDB-lite"/>
    </source>
</evidence>
<organism evidence="2 3">
    <name type="scientific">Plantactinospora sonchi</name>
    <dbReference type="NCBI Taxonomy" id="1544735"/>
    <lineage>
        <taxon>Bacteria</taxon>
        <taxon>Bacillati</taxon>
        <taxon>Actinomycetota</taxon>
        <taxon>Actinomycetes</taxon>
        <taxon>Micromonosporales</taxon>
        <taxon>Micromonosporaceae</taxon>
        <taxon>Plantactinospora</taxon>
    </lineage>
</organism>
<keyword evidence="3" id="KW-1185">Reference proteome</keyword>
<name>A0ABU7RX12_9ACTN</name>
<evidence type="ECO:0000313" key="3">
    <source>
        <dbReference type="Proteomes" id="UP001332243"/>
    </source>
</evidence>
<dbReference type="PROSITE" id="PS51257">
    <property type="entry name" value="PROKAR_LIPOPROTEIN"/>
    <property type="match status" value="1"/>
</dbReference>